<gene>
    <name evidence="7" type="ORF">GPUH_LOCUS123</name>
</gene>
<feature type="domain" description="C3H1-type" evidence="6">
    <location>
        <begin position="72"/>
        <end position="93"/>
    </location>
</feature>
<reference evidence="7 8" key="2">
    <citation type="submission" date="2018-11" db="EMBL/GenBank/DDBJ databases">
        <authorList>
            <consortium name="Pathogen Informatics"/>
        </authorList>
    </citation>
    <scope>NUCLEOTIDE SEQUENCE [LARGE SCALE GENOMIC DNA]</scope>
</reference>
<keyword evidence="3 5" id="KW-0863">Zinc-finger</keyword>
<dbReference type="Gene3D" id="4.10.1000.10">
    <property type="entry name" value="Zinc finger, CCCH-type"/>
    <property type="match status" value="2"/>
</dbReference>
<dbReference type="GO" id="GO:0005634">
    <property type="term" value="C:nucleus"/>
    <property type="evidence" value="ECO:0007669"/>
    <property type="project" value="TreeGrafter"/>
</dbReference>
<feature type="zinc finger region" description="C3H1-type" evidence="5">
    <location>
        <begin position="44"/>
        <end position="71"/>
    </location>
</feature>
<dbReference type="InterPro" id="IPR000571">
    <property type="entry name" value="Znf_CCCH"/>
</dbReference>
<keyword evidence="1 5" id="KW-0479">Metal-binding</keyword>
<dbReference type="EMBL" id="UYRT01000085">
    <property type="protein sequence ID" value="VDK27392.1"/>
    <property type="molecule type" value="Genomic_DNA"/>
</dbReference>
<dbReference type="OrthoDB" id="411372at2759"/>
<keyword evidence="8" id="KW-1185">Reference proteome</keyword>
<evidence type="ECO:0000256" key="4">
    <source>
        <dbReference type="ARBA" id="ARBA00022833"/>
    </source>
</evidence>
<dbReference type="GO" id="GO:0008270">
    <property type="term" value="F:zinc ion binding"/>
    <property type="evidence" value="ECO:0007669"/>
    <property type="project" value="UniProtKB-KW"/>
</dbReference>
<evidence type="ECO:0000256" key="2">
    <source>
        <dbReference type="ARBA" id="ARBA00022737"/>
    </source>
</evidence>
<feature type="zinc finger region" description="C3H1-type" evidence="5">
    <location>
        <begin position="72"/>
        <end position="93"/>
    </location>
</feature>
<reference evidence="9" key="1">
    <citation type="submission" date="2016-06" db="UniProtKB">
        <authorList>
            <consortium name="WormBaseParasite"/>
        </authorList>
    </citation>
    <scope>IDENTIFICATION</scope>
</reference>
<dbReference type="WBParaSite" id="GPUH_0000012201-mRNA-1">
    <property type="protein sequence ID" value="GPUH_0000012201-mRNA-1"/>
    <property type="gene ID" value="GPUH_0000012201"/>
</dbReference>
<feature type="domain" description="C3H1-type" evidence="6">
    <location>
        <begin position="44"/>
        <end position="71"/>
    </location>
</feature>
<dbReference type="Pfam" id="PF00642">
    <property type="entry name" value="zf-CCCH"/>
    <property type="match status" value="2"/>
</dbReference>
<dbReference type="SUPFAM" id="SSF90229">
    <property type="entry name" value="CCCH zinc finger"/>
    <property type="match status" value="3"/>
</dbReference>
<feature type="domain" description="C3H1-type" evidence="6">
    <location>
        <begin position="14"/>
        <end position="41"/>
    </location>
</feature>
<evidence type="ECO:0000313" key="8">
    <source>
        <dbReference type="Proteomes" id="UP000271098"/>
    </source>
</evidence>
<evidence type="ECO:0000256" key="5">
    <source>
        <dbReference type="PROSITE-ProRule" id="PRU00723"/>
    </source>
</evidence>
<accession>A0A183CUI2</accession>
<keyword evidence="4 5" id="KW-0862">Zinc</keyword>
<dbReference type="AlphaFoldDB" id="A0A183CUI2"/>
<evidence type="ECO:0000259" key="6">
    <source>
        <dbReference type="PROSITE" id="PS50103"/>
    </source>
</evidence>
<dbReference type="PROSITE" id="PS50103">
    <property type="entry name" value="ZF_C3H1"/>
    <property type="match status" value="3"/>
</dbReference>
<proteinExistence type="predicted"/>
<protein>
    <submittedName>
        <fullName evidence="9">C3H1-type domain-containing protein</fullName>
    </submittedName>
</protein>
<dbReference type="GO" id="GO:0003723">
    <property type="term" value="F:RNA binding"/>
    <property type="evidence" value="ECO:0007669"/>
    <property type="project" value="InterPro"/>
</dbReference>
<dbReference type="InterPro" id="IPR045124">
    <property type="entry name" value="Su(sable)-like"/>
</dbReference>
<name>A0A183CUI2_9BILA</name>
<dbReference type="SMART" id="SM00356">
    <property type="entry name" value="ZnF_C3H1"/>
    <property type="match status" value="3"/>
</dbReference>
<evidence type="ECO:0000313" key="7">
    <source>
        <dbReference type="EMBL" id="VDK27392.1"/>
    </source>
</evidence>
<dbReference type="InterPro" id="IPR036855">
    <property type="entry name" value="Znf_CCCH_sf"/>
</dbReference>
<evidence type="ECO:0000313" key="9">
    <source>
        <dbReference type="WBParaSite" id="GPUH_0000012201-mRNA-1"/>
    </source>
</evidence>
<dbReference type="Pfam" id="PF14608">
    <property type="entry name" value="zf-CCCH_2"/>
    <property type="match status" value="1"/>
</dbReference>
<evidence type="ECO:0000256" key="1">
    <source>
        <dbReference type="ARBA" id="ARBA00022723"/>
    </source>
</evidence>
<dbReference type="PANTHER" id="PTHR13119">
    <property type="entry name" value="ZINC FINGER CCCH DOMAIN-CONTAINING PROTEI"/>
    <property type="match status" value="1"/>
</dbReference>
<sequence length="270" mass="28506">MRGGYRGRGYRGRWGDRQICKFFREGYCRDGDNCSYSHDATDSGRKAELCKFYQQGYCKKGLQCPLLHGEYPCKAYHKGECSKDRCKFSHLPLNSFTQPIFDQVGGPVCLVMCMMKDDELASRIAIPQGPLKRRVLLPGGPSSSPPGATPSAVPVMVTVNADAGSITAGGIIPPPSVVVPTLSSAAAAATVTSAAPVTIAQPQLIIPPALGAAASQTTYPAFFPHHSVSTPVLAATSLATGTFSALAPPQVPQATAAVLQHYTVGFTDFS</sequence>
<dbReference type="PANTHER" id="PTHR13119:SF12">
    <property type="entry name" value="PROTEIN SUPPRESSOR OF SABLE"/>
    <property type="match status" value="1"/>
</dbReference>
<feature type="zinc finger region" description="C3H1-type" evidence="5">
    <location>
        <begin position="14"/>
        <end position="41"/>
    </location>
</feature>
<keyword evidence="2" id="KW-0677">Repeat</keyword>
<dbReference type="GO" id="GO:0045892">
    <property type="term" value="P:negative regulation of DNA-templated transcription"/>
    <property type="evidence" value="ECO:0007669"/>
    <property type="project" value="InterPro"/>
</dbReference>
<organism evidence="9">
    <name type="scientific">Gongylonema pulchrum</name>
    <dbReference type="NCBI Taxonomy" id="637853"/>
    <lineage>
        <taxon>Eukaryota</taxon>
        <taxon>Metazoa</taxon>
        <taxon>Ecdysozoa</taxon>
        <taxon>Nematoda</taxon>
        <taxon>Chromadorea</taxon>
        <taxon>Rhabditida</taxon>
        <taxon>Spirurina</taxon>
        <taxon>Spiruromorpha</taxon>
        <taxon>Spiruroidea</taxon>
        <taxon>Gongylonematidae</taxon>
        <taxon>Gongylonema</taxon>
    </lineage>
</organism>
<dbReference type="Proteomes" id="UP000271098">
    <property type="component" value="Unassembled WGS sequence"/>
</dbReference>
<evidence type="ECO:0000256" key="3">
    <source>
        <dbReference type="ARBA" id="ARBA00022771"/>
    </source>
</evidence>